<evidence type="ECO:0000256" key="4">
    <source>
        <dbReference type="ARBA" id="ARBA00022644"/>
    </source>
</evidence>
<evidence type="ECO:0000256" key="7">
    <source>
        <dbReference type="SAM" id="SignalP"/>
    </source>
</evidence>
<dbReference type="OrthoDB" id="610608at2759"/>
<evidence type="ECO:0000256" key="1">
    <source>
        <dbReference type="ARBA" id="ARBA00005147"/>
    </source>
</evidence>
<dbReference type="PROSITE" id="PS51387">
    <property type="entry name" value="FAD_PCMH"/>
    <property type="match status" value="1"/>
</dbReference>
<dbReference type="InterPro" id="IPR007173">
    <property type="entry name" value="ALO_C"/>
</dbReference>
<feature type="chain" id="PRO_5003121718" description="L-gulonolactone oxidase" evidence="7">
    <location>
        <begin position="21"/>
        <end position="584"/>
    </location>
</feature>
<evidence type="ECO:0000256" key="2">
    <source>
        <dbReference type="ARBA" id="ARBA00005466"/>
    </source>
</evidence>
<dbReference type="GO" id="GO:0071949">
    <property type="term" value="F:FAD binding"/>
    <property type="evidence" value="ECO:0007669"/>
    <property type="project" value="InterPro"/>
</dbReference>
<keyword evidence="5" id="KW-0560">Oxidoreductase</keyword>
<dbReference type="SUPFAM" id="SSF56176">
    <property type="entry name" value="FAD-binding/transporter-associated domain-like"/>
    <property type="match status" value="1"/>
</dbReference>
<dbReference type="InterPro" id="IPR016166">
    <property type="entry name" value="FAD-bd_PCMH"/>
</dbReference>
<dbReference type="InParanoid" id="D8RDB8"/>
<organism evidence="10">
    <name type="scientific">Selaginella moellendorffii</name>
    <name type="common">Spikemoss</name>
    <dbReference type="NCBI Taxonomy" id="88036"/>
    <lineage>
        <taxon>Eukaryota</taxon>
        <taxon>Viridiplantae</taxon>
        <taxon>Streptophyta</taxon>
        <taxon>Embryophyta</taxon>
        <taxon>Tracheophyta</taxon>
        <taxon>Lycopodiopsida</taxon>
        <taxon>Selaginellales</taxon>
        <taxon>Selaginellaceae</taxon>
        <taxon>Selaginella</taxon>
    </lineage>
</organism>
<dbReference type="InterPro" id="IPR010030">
    <property type="entry name" value="GULO_Plant"/>
</dbReference>
<sequence>MLPPAAALLLWVLATNVVLAAPLSPVRCDVATGACMVFNAYGTWPDRSLCKVGEVAFPSTEQELVDIVAHGVKNRMKMKVVSNSAHSIPKFACPGGTSGLVISTAKYSSRIVVSASSMTVTADSGVELSRLLQEIGSHGLALPSSPYWNGISLGGLLSTGSHGSSLFGKGSAVHEYVKAMTMVIPAPEKEGFAKVVKITEQDEDFMNAAKVSLGVLGVISQVTLALQPIFKRSVTKFEASDVNLEKEILEFGKNHEFGDVSWIPSKYKLIYRADDRVPASTSGDGVNDFIGFQPTLATIVEAQRALEEAFEISGDSPGKCATGLVQTQALFTTGEGFKKSSGGVFTGYPVVGFHHKIQSSGACQASTSRQLVCPWDPTVRGLFYHQTTVSISVDKIQDFITDVKKLRALNPAALCGVDLYNGFLMRYVRASSAYLGKQSDAVDVDITYYRARSGNTPRLDEDVLEEVEQMALFKYGGLPHWGKNRNIAFGPHTAAKYPKLQEFLAVKSKLDPDGFFSSEWSDFALGISGGSSSNLPHCALEGVCVCSLDSHCAPENYYFCRPGRVYTDARVCRFVPPGLKNGTA</sequence>
<comment type="similarity">
    <text evidence="2">Belongs to the oxygen-dependent FAD-linked oxidoreductase family.</text>
</comment>
<dbReference type="OMA" id="YNKYAAF"/>
<feature type="domain" description="FAD-binding PCMH-type" evidence="8">
    <location>
        <begin position="48"/>
        <end position="229"/>
    </location>
</feature>
<reference evidence="9 10" key="1">
    <citation type="journal article" date="2011" name="Science">
        <title>The Selaginella genome identifies genetic changes associated with the evolution of vascular plants.</title>
        <authorList>
            <person name="Banks J.A."/>
            <person name="Nishiyama T."/>
            <person name="Hasebe M."/>
            <person name="Bowman J.L."/>
            <person name="Gribskov M."/>
            <person name="dePamphilis C."/>
            <person name="Albert V.A."/>
            <person name="Aono N."/>
            <person name="Aoyama T."/>
            <person name="Ambrose B.A."/>
            <person name="Ashton N.W."/>
            <person name="Axtell M.J."/>
            <person name="Barker E."/>
            <person name="Barker M.S."/>
            <person name="Bennetzen J.L."/>
            <person name="Bonawitz N.D."/>
            <person name="Chapple C."/>
            <person name="Cheng C."/>
            <person name="Correa L.G."/>
            <person name="Dacre M."/>
            <person name="DeBarry J."/>
            <person name="Dreyer I."/>
            <person name="Elias M."/>
            <person name="Engstrom E.M."/>
            <person name="Estelle M."/>
            <person name="Feng L."/>
            <person name="Finet C."/>
            <person name="Floyd S.K."/>
            <person name="Frommer W.B."/>
            <person name="Fujita T."/>
            <person name="Gramzow L."/>
            <person name="Gutensohn M."/>
            <person name="Harholt J."/>
            <person name="Hattori M."/>
            <person name="Heyl A."/>
            <person name="Hirai T."/>
            <person name="Hiwatashi Y."/>
            <person name="Ishikawa M."/>
            <person name="Iwata M."/>
            <person name="Karol K.G."/>
            <person name="Koehler B."/>
            <person name="Kolukisaoglu U."/>
            <person name="Kubo M."/>
            <person name="Kurata T."/>
            <person name="Lalonde S."/>
            <person name="Li K."/>
            <person name="Li Y."/>
            <person name="Litt A."/>
            <person name="Lyons E."/>
            <person name="Manning G."/>
            <person name="Maruyama T."/>
            <person name="Michael T.P."/>
            <person name="Mikami K."/>
            <person name="Miyazaki S."/>
            <person name="Morinaga S."/>
            <person name="Murata T."/>
            <person name="Mueller-Roeber B."/>
            <person name="Nelson D.R."/>
            <person name="Obara M."/>
            <person name="Oguri Y."/>
            <person name="Olmstead R.G."/>
            <person name="Onodera N."/>
            <person name="Petersen B.L."/>
            <person name="Pils B."/>
            <person name="Prigge M."/>
            <person name="Rensing S.A."/>
            <person name="Riano-Pachon D.M."/>
            <person name="Roberts A.W."/>
            <person name="Sato Y."/>
            <person name="Scheller H.V."/>
            <person name="Schulz B."/>
            <person name="Schulz C."/>
            <person name="Shakirov E.V."/>
            <person name="Shibagaki N."/>
            <person name="Shinohara N."/>
            <person name="Shippen D.E."/>
            <person name="Soerensen I."/>
            <person name="Sotooka R."/>
            <person name="Sugimoto N."/>
            <person name="Sugita M."/>
            <person name="Sumikawa N."/>
            <person name="Tanurdzic M."/>
            <person name="Theissen G."/>
            <person name="Ulvskov P."/>
            <person name="Wakazuki S."/>
            <person name="Weng J.K."/>
            <person name="Willats W.W."/>
            <person name="Wipf D."/>
            <person name="Wolf P.G."/>
            <person name="Yang L."/>
            <person name="Zimmer A.D."/>
            <person name="Zhu Q."/>
            <person name="Mitros T."/>
            <person name="Hellsten U."/>
            <person name="Loque D."/>
            <person name="Otillar R."/>
            <person name="Salamov A."/>
            <person name="Schmutz J."/>
            <person name="Shapiro H."/>
            <person name="Lindquist E."/>
            <person name="Lucas S."/>
            <person name="Rokhsar D."/>
            <person name="Grigoriev I.V."/>
        </authorList>
    </citation>
    <scope>NUCLEOTIDE SEQUENCE [LARGE SCALE GENOMIC DNA]</scope>
</reference>
<dbReference type="InterPro" id="IPR055154">
    <property type="entry name" value="GULLO2-like_C"/>
</dbReference>
<dbReference type="EC" id="1.1.3.8" evidence="3"/>
<dbReference type="InterPro" id="IPR036318">
    <property type="entry name" value="FAD-bd_PCMH-like_sf"/>
</dbReference>
<dbReference type="GO" id="GO:0003885">
    <property type="term" value="F:D-arabinono-1,4-lactone oxidase activity"/>
    <property type="evidence" value="ECO:0007669"/>
    <property type="project" value="InterPro"/>
</dbReference>
<dbReference type="NCBIfam" id="TIGR01677">
    <property type="entry name" value="pln_FAD_oxido"/>
    <property type="match status" value="1"/>
</dbReference>
<dbReference type="Pfam" id="PF01565">
    <property type="entry name" value="FAD_binding_4"/>
    <property type="match status" value="1"/>
</dbReference>
<dbReference type="GO" id="GO:0019853">
    <property type="term" value="P:L-ascorbic acid biosynthetic process"/>
    <property type="evidence" value="ECO:0007669"/>
    <property type="project" value="UniProtKB-UniPathway"/>
</dbReference>
<dbReference type="Proteomes" id="UP000001514">
    <property type="component" value="Unassembled WGS sequence"/>
</dbReference>
<dbReference type="HOGENOM" id="CLU_019762_2_0_1"/>
<comment type="catalytic activity">
    <reaction evidence="6">
        <text>L-gulono-1,4-lactone + O2 = L-ascorbate + H2O2 + H(+)</text>
        <dbReference type="Rhea" id="RHEA:32363"/>
        <dbReference type="ChEBI" id="CHEBI:15378"/>
        <dbReference type="ChEBI" id="CHEBI:15379"/>
        <dbReference type="ChEBI" id="CHEBI:16240"/>
        <dbReference type="ChEBI" id="CHEBI:17587"/>
        <dbReference type="ChEBI" id="CHEBI:38290"/>
        <dbReference type="EC" id="1.1.3.8"/>
    </reaction>
</comment>
<dbReference type="GO" id="GO:0016020">
    <property type="term" value="C:membrane"/>
    <property type="evidence" value="ECO:0007669"/>
    <property type="project" value="InterPro"/>
</dbReference>
<evidence type="ECO:0000313" key="9">
    <source>
        <dbReference type="EMBL" id="EFJ29992.1"/>
    </source>
</evidence>
<dbReference type="UniPathway" id="UPA00132"/>
<keyword evidence="4" id="KW-0060">Ascorbate biosynthesis</keyword>
<evidence type="ECO:0000256" key="6">
    <source>
        <dbReference type="ARBA" id="ARBA00048083"/>
    </source>
</evidence>
<dbReference type="STRING" id="88036.D8RDB8"/>
<dbReference type="PANTHER" id="PTHR13878:SF67">
    <property type="entry name" value="L-GULONOLACTONE OXIDASE 5"/>
    <property type="match status" value="1"/>
</dbReference>
<dbReference type="GO" id="GO:0050105">
    <property type="term" value="F:L-gulonolactone oxidase activity"/>
    <property type="evidence" value="ECO:0007669"/>
    <property type="project" value="UniProtKB-EC"/>
</dbReference>
<dbReference type="Pfam" id="PF22906">
    <property type="entry name" value="GULLO2-like_3rd"/>
    <property type="match status" value="1"/>
</dbReference>
<dbReference type="AlphaFoldDB" id="D8RDB8"/>
<keyword evidence="7" id="KW-0732">Signal</keyword>
<evidence type="ECO:0000256" key="3">
    <source>
        <dbReference type="ARBA" id="ARBA00013121"/>
    </source>
</evidence>
<feature type="signal peptide" evidence="7">
    <location>
        <begin position="1"/>
        <end position="20"/>
    </location>
</feature>
<evidence type="ECO:0000313" key="10">
    <source>
        <dbReference type="Proteomes" id="UP000001514"/>
    </source>
</evidence>
<dbReference type="EMBL" id="GL377576">
    <property type="protein sequence ID" value="EFJ29992.1"/>
    <property type="molecule type" value="Genomic_DNA"/>
</dbReference>
<accession>D8RDB8</accession>
<dbReference type="InterPro" id="IPR050432">
    <property type="entry name" value="FAD-linked_Oxidoreductases_BP"/>
</dbReference>
<dbReference type="InterPro" id="IPR006094">
    <property type="entry name" value="Oxid_FAD_bind_N"/>
</dbReference>
<dbReference type="InterPro" id="IPR016169">
    <property type="entry name" value="FAD-bd_PCMH_sub2"/>
</dbReference>
<name>D8RDB8_SELML</name>
<dbReference type="Gramene" id="EFJ29992">
    <property type="protein sequence ID" value="EFJ29992"/>
    <property type="gene ID" value="SELMODRAFT_91192"/>
</dbReference>
<proteinExistence type="inferred from homology"/>
<comment type="pathway">
    <text evidence="1">Cofactor biosynthesis; L-ascorbate biosynthesis.</text>
</comment>
<dbReference type="FunCoup" id="D8RDB8">
    <property type="interactions" value="919"/>
</dbReference>
<dbReference type="Pfam" id="PF04030">
    <property type="entry name" value="ALO"/>
    <property type="match status" value="1"/>
</dbReference>
<gene>
    <name evidence="9" type="ORF">SELMODRAFT_91192</name>
</gene>
<dbReference type="eggNOG" id="KOG4730">
    <property type="taxonomic scope" value="Eukaryota"/>
</dbReference>
<dbReference type="PANTHER" id="PTHR13878">
    <property type="entry name" value="GULONOLACTONE OXIDASE"/>
    <property type="match status" value="1"/>
</dbReference>
<protein>
    <recommendedName>
        <fullName evidence="3">L-gulonolactone oxidase</fullName>
        <ecNumber evidence="3">1.1.3.8</ecNumber>
    </recommendedName>
</protein>
<keyword evidence="10" id="KW-1185">Reference proteome</keyword>
<evidence type="ECO:0000256" key="5">
    <source>
        <dbReference type="ARBA" id="ARBA00023002"/>
    </source>
</evidence>
<dbReference type="GO" id="GO:0016491">
    <property type="term" value="F:oxidoreductase activity"/>
    <property type="evidence" value="ECO:0000318"/>
    <property type="project" value="GO_Central"/>
</dbReference>
<dbReference type="Gene3D" id="3.30.465.10">
    <property type="match status" value="1"/>
</dbReference>
<evidence type="ECO:0000259" key="8">
    <source>
        <dbReference type="PROSITE" id="PS51387"/>
    </source>
</evidence>
<dbReference type="Gene3D" id="3.30.70.2520">
    <property type="match status" value="1"/>
</dbReference>
<dbReference type="KEGG" id="smo:SELMODRAFT_91192"/>